<dbReference type="Pfam" id="PF05088">
    <property type="entry name" value="Bac_GDH_CD"/>
    <property type="match status" value="1"/>
</dbReference>
<dbReference type="InterPro" id="IPR028971">
    <property type="entry name" value="NAD-GDH_cat"/>
</dbReference>
<dbReference type="PIRSF" id="PIRSF036761">
    <property type="entry name" value="GDH_Mll4104"/>
    <property type="match status" value="1"/>
</dbReference>
<protein>
    <submittedName>
        <fullName evidence="6">NAD-glutamate dehydrogenase</fullName>
    </submittedName>
</protein>
<dbReference type="InterPro" id="IPR049056">
    <property type="entry name" value="NAD_Glu_DH_HM3"/>
</dbReference>
<feature type="domain" description="NAD-glutamate dehydrogenase N-terminal ACT1" evidence="3">
    <location>
        <begin position="37"/>
        <end position="182"/>
    </location>
</feature>
<dbReference type="InterPro" id="IPR007780">
    <property type="entry name" value="NAD_Glu_DH_bac"/>
</dbReference>
<gene>
    <name evidence="6" type="ORF">ACFQZU_01705</name>
</gene>
<dbReference type="InterPro" id="IPR049062">
    <property type="entry name" value="NAD_Glu_DH_ACT2"/>
</dbReference>
<accession>A0ABW3BAE2</accession>
<evidence type="ECO:0000313" key="6">
    <source>
        <dbReference type="EMBL" id="MFD0800034.1"/>
    </source>
</evidence>
<dbReference type="InterPro" id="IPR049058">
    <property type="entry name" value="NAD_Glu_DH_HM2"/>
</dbReference>
<evidence type="ECO:0000259" key="2">
    <source>
        <dbReference type="Pfam" id="PF21074"/>
    </source>
</evidence>
<dbReference type="Pfam" id="PF21077">
    <property type="entry name" value="GDH_ACT3"/>
    <property type="match status" value="1"/>
</dbReference>
<evidence type="ECO:0000259" key="1">
    <source>
        <dbReference type="Pfam" id="PF05088"/>
    </source>
</evidence>
<reference evidence="7" key="1">
    <citation type="journal article" date="2019" name="Int. J. Syst. Evol. Microbiol.">
        <title>The Global Catalogue of Microorganisms (GCM) 10K type strain sequencing project: providing services to taxonomists for standard genome sequencing and annotation.</title>
        <authorList>
            <consortium name="The Broad Institute Genomics Platform"/>
            <consortium name="The Broad Institute Genome Sequencing Center for Infectious Disease"/>
            <person name="Wu L."/>
            <person name="Ma J."/>
        </authorList>
    </citation>
    <scope>NUCLEOTIDE SEQUENCE [LARGE SCALE GENOMIC DNA]</scope>
    <source>
        <strain evidence="7">CCUG 63369</strain>
    </source>
</reference>
<sequence length="1638" mass="183297">MPGQSDAVQDRLLREAIAHCSGRPPFTGAPEQTERLLERYYRHVATEELQERDPAEICGPSASHLEFAQHRPKGRAKVRVYTPSRERDGWETGNSVVEIVTDDAPFLVDSVTMELGRQGIGYDLLIHPQLRVARDVLGELREVEPEPGTDPGGLSPLQESWMHLEIDRCSGPAACKELAADLERVLADVHSVHEDTGRMRRRALLLADEIAASAERLARGGVDSREMSESVEFLRWVADRHFHFLGYREYDLVSASEGENAPDTSGEPAEPAEQLGLCPRPGTGLGLLRADAPASESFAALPPEGRTKAREPHVLVLTKANSRATVHRRRYLDYIGVKHFDEQGRIVGEYRFLGLYTHEAVTTSIAQIPILKRKQAEILGMAEFDPDSYDGMDLVEILEGFPREELLQAPVDQLYDIVLGVLRLRERRDTKLFLRRDPYGRFMSCLVYMPRDRYNTDVRLQIQQVMHRAFEDATMDHSVQVGSAAFAQLYLVVRAERGSILADVDHSALEAEVVAATRSWDDDFDRALRARFGAPRGGELLQTYGSALPEGYKVDTDAAVAVDDIDRLDRLADDELAVNLYLPEHAEPGEWRLKVYRKGEPISLSRVLPLLEHMGVEVRDERPYGVAGPRAGRAWIYDFGFAPVTDTVELPSKRLKALFEDAFTALWQGRGESDGFNALVVRGGLDWRQLTILRAYAKYLRQTGSTFSPVYISDVLVANVHIANLLVRLFESRFDPDRETGRQERTDAITEEIRGELDQVASLDQDRILRSFLAAIEATLRTTYFQGGAEAPKPYLVYKLDPRRIPDLPAPRPRYEVYVYSPRMEGVHLRFGTVARGGLRWSDRFEDFRTEVLGLVKAQTVKNSVIVPSGSKGGFVCKRLPVGGDRDAVQAEVITCYKQFISGMLDVTDNRFGGRVEHPDRVVRYDGDDTYLVVAADKGTATFSDIANDIAIERGFWLGDAFASGGSVGYDHKAMGITARGAWESVKHHFRELGTDVQNEDFTAAGIGDMSGDVFGNGMLLSRHIRLVAAFDHRHIFLDPDPDTERAFAERQRMFELPRSTWADYDTRVISEGGGVHPRTAKSIPLTPQVRRALGIGAEVTALPPFELMQHILSAPVDLLWNGGIGTYVKASFESNADVGDKANDPLRINGADLRCKVVGEGGNLGLTQAGRIEFARNGGRVNADFIDNSAGVDTSDHEVNIKIMLDREVADGNLTKAQRDELFLSMTDEVADLVLANNYAQNVVLSAARKQAGDMMHVHARYMRRLEREGRLKRKLETLPDDKEIASRRSAEHGLTGPEFATLLAYTKTTLKDEVADSDLPGDPYLRQTLVEYFPTELRRRFSDVMPEHPLSREIIANQVVNDMVNRGGTTFAFRIGEELGAAPDDIARAYLVVREVFGLRALSDEIEDLDHWIDVDVQLGLLLEARKLAERGARWLLRNRKSPFDLGSEIAFFSSGVAEIVPQLPELLQGRDLRLFAERRDRFTKANVPRELAERVASMVPAYSTFDLVSIANRTQRPLPEVAGVYFDLAESLQIGSLRERVIALPRHDRWVTMARAGLRDDLYAAHAGLTREVLQSGEEGESPDRLRRRWIERNRVAAERAEQTLREIRESEQYDLATLSVALRSVRSLLVSSGE</sequence>
<dbReference type="EMBL" id="JBHTHR010000017">
    <property type="protein sequence ID" value="MFD0800034.1"/>
    <property type="molecule type" value="Genomic_DNA"/>
</dbReference>
<evidence type="ECO:0000259" key="5">
    <source>
        <dbReference type="Pfam" id="PF21077"/>
    </source>
</evidence>
<dbReference type="SUPFAM" id="SSF51735">
    <property type="entry name" value="NAD(P)-binding Rossmann-fold domains"/>
    <property type="match status" value="1"/>
</dbReference>
<dbReference type="InterPro" id="IPR024727">
    <property type="entry name" value="NAD_Glu_DH_N_ACT1"/>
</dbReference>
<feature type="domain" description="NAD-glutamate dehydrogenase ACT3" evidence="5">
    <location>
        <begin position="575"/>
        <end position="642"/>
    </location>
</feature>
<dbReference type="InterPro" id="IPR048381">
    <property type="entry name" value="GDH_C"/>
</dbReference>
<comment type="caution">
    <text evidence="6">The sequence shown here is derived from an EMBL/GenBank/DDBJ whole genome shotgun (WGS) entry which is preliminary data.</text>
</comment>
<dbReference type="Pfam" id="PF21079">
    <property type="entry name" value="GDH_HM2"/>
    <property type="match status" value="1"/>
</dbReference>
<feature type="domain" description="NAD-specific glutamate dehydrogenase C-terminal" evidence="2">
    <location>
        <begin position="1294"/>
        <end position="1630"/>
    </location>
</feature>
<dbReference type="InterPro" id="IPR049059">
    <property type="entry name" value="NAD_Glu_DH_HM1"/>
</dbReference>
<dbReference type="PANTHER" id="PTHR43403">
    <property type="entry name" value="NAD-SPECIFIC GLUTAMATE DEHYDROGENASE"/>
    <property type="match status" value="1"/>
</dbReference>
<dbReference type="Proteomes" id="UP001596956">
    <property type="component" value="Unassembled WGS sequence"/>
</dbReference>
<dbReference type="InterPro" id="IPR049064">
    <property type="entry name" value="NAD_Glu_DH_ACT3"/>
</dbReference>
<proteinExistence type="predicted"/>
<keyword evidence="7" id="KW-1185">Reference proteome</keyword>
<dbReference type="PANTHER" id="PTHR43403:SF1">
    <property type="entry name" value="NAD-SPECIFIC GLUTAMATE DEHYDROGENASE"/>
    <property type="match status" value="1"/>
</dbReference>
<dbReference type="InterPro" id="IPR046346">
    <property type="entry name" value="Aminoacid_DH-like_N_sf"/>
</dbReference>
<dbReference type="Pfam" id="PF21073">
    <property type="entry name" value="GDH_HM1"/>
    <property type="match status" value="1"/>
</dbReference>
<dbReference type="SUPFAM" id="SSF53223">
    <property type="entry name" value="Aminoacid dehydrogenase-like, N-terminal domain"/>
    <property type="match status" value="1"/>
</dbReference>
<dbReference type="Pfam" id="PF21078">
    <property type="entry name" value="GDH_HM3"/>
    <property type="match status" value="1"/>
</dbReference>
<feature type="domain" description="NAD-glutamate dehydrogenase catalytic" evidence="1">
    <location>
        <begin position="753"/>
        <end position="1248"/>
    </location>
</feature>
<dbReference type="Pfam" id="PF21076">
    <property type="entry name" value="GDH_ACT2"/>
    <property type="match status" value="1"/>
</dbReference>
<dbReference type="InterPro" id="IPR036291">
    <property type="entry name" value="NAD(P)-bd_dom_sf"/>
</dbReference>
<evidence type="ECO:0000259" key="4">
    <source>
        <dbReference type="Pfam" id="PF21076"/>
    </source>
</evidence>
<dbReference type="Pfam" id="PF21074">
    <property type="entry name" value="GDH_C"/>
    <property type="match status" value="1"/>
</dbReference>
<organism evidence="6 7">
    <name type="scientific">Streptomonospora algeriensis</name>
    <dbReference type="NCBI Taxonomy" id="995084"/>
    <lineage>
        <taxon>Bacteria</taxon>
        <taxon>Bacillati</taxon>
        <taxon>Actinomycetota</taxon>
        <taxon>Actinomycetes</taxon>
        <taxon>Streptosporangiales</taxon>
        <taxon>Nocardiopsidaceae</taxon>
        <taxon>Streptomonospora</taxon>
    </lineage>
</organism>
<dbReference type="Pfam" id="PF21075">
    <property type="entry name" value="GDH_ACT1"/>
    <property type="match status" value="1"/>
</dbReference>
<name>A0ABW3BAE2_9ACTN</name>
<dbReference type="Gene3D" id="3.40.50.720">
    <property type="entry name" value="NAD(P)-binding Rossmann-like Domain"/>
    <property type="match status" value="1"/>
</dbReference>
<evidence type="ECO:0000313" key="7">
    <source>
        <dbReference type="Proteomes" id="UP001596956"/>
    </source>
</evidence>
<feature type="domain" description="NAD-glutamate dehydrogenase ACT2" evidence="4">
    <location>
        <begin position="431"/>
        <end position="521"/>
    </location>
</feature>
<evidence type="ECO:0000259" key="3">
    <source>
        <dbReference type="Pfam" id="PF21075"/>
    </source>
</evidence>